<dbReference type="HAMAP" id="MF_00423">
    <property type="entry name" value="SelA"/>
    <property type="match status" value="1"/>
</dbReference>
<gene>
    <name evidence="8" type="primary">selA</name>
    <name evidence="11" type="ORF">FMM08_08225</name>
</gene>
<keyword evidence="4 8" id="KW-0663">Pyridoxal phosphate</keyword>
<name>A0A5C8ZFT1_9ACTN</name>
<dbReference type="InterPro" id="IPR004534">
    <property type="entry name" value="SelA_trans"/>
</dbReference>
<dbReference type="SUPFAM" id="SSF53383">
    <property type="entry name" value="PLP-dependent transferases"/>
    <property type="match status" value="1"/>
</dbReference>
<evidence type="ECO:0000256" key="3">
    <source>
        <dbReference type="ARBA" id="ARBA00022679"/>
    </source>
</evidence>
<dbReference type="InterPro" id="IPR015424">
    <property type="entry name" value="PyrdxlP-dep_Trfase"/>
</dbReference>
<evidence type="ECO:0000256" key="6">
    <source>
        <dbReference type="ARBA" id="ARBA00023266"/>
    </source>
</evidence>
<comment type="caution">
    <text evidence="11">The sequence shown here is derived from an EMBL/GenBank/DDBJ whole genome shotgun (WGS) entry which is preliminary data.</text>
</comment>
<dbReference type="InterPro" id="IPR015421">
    <property type="entry name" value="PyrdxlP-dep_Trfase_major"/>
</dbReference>
<comment type="catalytic activity">
    <reaction evidence="8">
        <text>L-seryl-tRNA(Sec) + selenophosphate + H(+) = L-selenocysteinyl-tRNA(Sec) + phosphate</text>
        <dbReference type="Rhea" id="RHEA:22728"/>
        <dbReference type="Rhea" id="RHEA-COMP:9742"/>
        <dbReference type="Rhea" id="RHEA-COMP:9743"/>
        <dbReference type="ChEBI" id="CHEBI:15378"/>
        <dbReference type="ChEBI" id="CHEBI:16144"/>
        <dbReference type="ChEBI" id="CHEBI:43474"/>
        <dbReference type="ChEBI" id="CHEBI:78533"/>
        <dbReference type="ChEBI" id="CHEBI:78573"/>
        <dbReference type="EC" id="2.9.1.1"/>
    </reaction>
</comment>
<reference evidence="11 12" key="1">
    <citation type="submission" date="2019-07" db="EMBL/GenBank/DDBJ databases">
        <title>Quadrisphaera sp. strain DD2A genome sequencing and assembly.</title>
        <authorList>
            <person name="Kim I."/>
        </authorList>
    </citation>
    <scope>NUCLEOTIDE SEQUENCE [LARGE SCALE GENOMIC DNA]</scope>
    <source>
        <strain evidence="11 12">DD2A</strain>
    </source>
</reference>
<dbReference type="InterPro" id="IPR025862">
    <property type="entry name" value="SelA_trans_N_dom"/>
</dbReference>
<dbReference type="GO" id="GO:0001717">
    <property type="term" value="P:conversion of seryl-tRNAsec to selenocys-tRNAsec"/>
    <property type="evidence" value="ECO:0007669"/>
    <property type="project" value="UniProtKB-UniRule"/>
</dbReference>
<protein>
    <recommendedName>
        <fullName evidence="8">L-seryl-tRNA(Sec) selenium transferase</fullName>
        <ecNumber evidence="8">2.9.1.1</ecNumber>
    </recommendedName>
    <alternativeName>
        <fullName evidence="8">Selenocysteine synthase</fullName>
        <shortName evidence="8">Sec synthase</shortName>
    </alternativeName>
    <alternativeName>
        <fullName evidence="8">Selenocysteinyl-tRNA(Sec) synthase</fullName>
    </alternativeName>
</protein>
<keyword evidence="5 8" id="KW-0648">Protein biosynthesis</keyword>
<comment type="similarity">
    <text evidence="7 8">Belongs to the SelA family.</text>
</comment>
<dbReference type="Pfam" id="PF12390">
    <property type="entry name" value="Se-cys_synth_N"/>
    <property type="match status" value="1"/>
</dbReference>
<dbReference type="NCBIfam" id="TIGR00474">
    <property type="entry name" value="selA"/>
    <property type="match status" value="1"/>
</dbReference>
<comment type="cofactor">
    <cofactor evidence="1 8 9">
        <name>pyridoxal 5'-phosphate</name>
        <dbReference type="ChEBI" id="CHEBI:597326"/>
    </cofactor>
</comment>
<proteinExistence type="inferred from homology"/>
<dbReference type="InterPro" id="IPR018319">
    <property type="entry name" value="SelA-like"/>
</dbReference>
<accession>A0A5C8ZFT1</accession>
<dbReference type="GO" id="GO:0001514">
    <property type="term" value="P:selenocysteine incorporation"/>
    <property type="evidence" value="ECO:0007669"/>
    <property type="project" value="UniProtKB-UniRule"/>
</dbReference>
<evidence type="ECO:0000256" key="7">
    <source>
        <dbReference type="ARBA" id="ARBA00044507"/>
    </source>
</evidence>
<dbReference type="EMBL" id="VKAC01000004">
    <property type="protein sequence ID" value="TXR56895.1"/>
    <property type="molecule type" value="Genomic_DNA"/>
</dbReference>
<sequence length="521" mass="53369">MPRTDAVLGSPAVAAAATRLGRPLVRAAVARAQQRVREQTLSPDLEAVVASVLADLPPTASSLRPVINATGVLLHTNLGRAPLSQAAVQAVVDAAGTTDVELDLATGRRARRGRGATAALAAAVPDAEAVHVVNNGAAALVLAATALAGGGLGRDVVMSRGEMVEVGDGFRLHELIASTGARLREVGTTNRTTAADVAAAFGAAECEGRRVGLVMKVHPSNFRVEGFTAAPSTADLARVCAAAAAVTGEPVPLLVDTGSGLLAPRRDLPDEPDAATALRAGADLVTASGDKLLGGPQAGLVLGRADLVERLRRHPLARALRVDKLTLAALEATLTGPPPPVVGALEAGLDHLRERARHCAAVMRMADPDLDVHVVDSEAVVGGGGAPGVVLPSVALSLPEAFAEPLRHPRRAVLSELGPIAVLDPGPVGAPVLTRVEGGRCLLDLRAVARDDEGALRLAVRLAARALAGGDVGEHSRGGSRADLLDSERRLYRDLHDDLVRQVRYEAAVEANPGGFVCPGD</sequence>
<keyword evidence="3 8" id="KW-0808">Transferase</keyword>
<dbReference type="Gene3D" id="3.40.640.10">
    <property type="entry name" value="Type I PLP-dependent aspartate aminotransferase-like (Major domain)"/>
    <property type="match status" value="1"/>
</dbReference>
<dbReference type="Gene3D" id="3.90.1150.180">
    <property type="match status" value="1"/>
</dbReference>
<dbReference type="UniPathway" id="UPA00906">
    <property type="reaction ID" value="UER00896"/>
</dbReference>
<evidence type="ECO:0000259" key="10">
    <source>
        <dbReference type="Pfam" id="PF12390"/>
    </source>
</evidence>
<evidence type="ECO:0000256" key="1">
    <source>
        <dbReference type="ARBA" id="ARBA00001933"/>
    </source>
</evidence>
<evidence type="ECO:0000256" key="9">
    <source>
        <dbReference type="PIRSR" id="PIRSR618319-50"/>
    </source>
</evidence>
<dbReference type="Pfam" id="PF03841">
    <property type="entry name" value="SelA"/>
    <property type="match status" value="1"/>
</dbReference>
<organism evidence="11 12">
    <name type="scientific">Quadrisphaera setariae</name>
    <dbReference type="NCBI Taxonomy" id="2593304"/>
    <lineage>
        <taxon>Bacteria</taxon>
        <taxon>Bacillati</taxon>
        <taxon>Actinomycetota</taxon>
        <taxon>Actinomycetes</taxon>
        <taxon>Kineosporiales</taxon>
        <taxon>Kineosporiaceae</taxon>
        <taxon>Quadrisphaera</taxon>
    </lineage>
</organism>
<evidence type="ECO:0000256" key="8">
    <source>
        <dbReference type="HAMAP-Rule" id="MF_00423"/>
    </source>
</evidence>
<keyword evidence="2 8" id="KW-0963">Cytoplasm</keyword>
<evidence type="ECO:0000256" key="4">
    <source>
        <dbReference type="ARBA" id="ARBA00022898"/>
    </source>
</evidence>
<dbReference type="PANTHER" id="PTHR32328">
    <property type="entry name" value="L-SERYL-TRNA(SEC) SELENIUM TRANSFERASE"/>
    <property type="match status" value="1"/>
</dbReference>
<evidence type="ECO:0000256" key="5">
    <source>
        <dbReference type="ARBA" id="ARBA00022917"/>
    </source>
</evidence>
<dbReference type="GO" id="GO:0005737">
    <property type="term" value="C:cytoplasm"/>
    <property type="evidence" value="ECO:0007669"/>
    <property type="project" value="UniProtKB-SubCell"/>
</dbReference>
<comment type="pathway">
    <text evidence="8">Aminoacyl-tRNA biosynthesis; selenocysteinyl-tRNA(Sec) biosynthesis; selenocysteinyl-tRNA(Sec) from L-seryl-tRNA(Sec) (bacterial route): step 1/1.</text>
</comment>
<dbReference type="OrthoDB" id="9787096at2"/>
<keyword evidence="12" id="KW-1185">Reference proteome</keyword>
<dbReference type="Proteomes" id="UP000321234">
    <property type="component" value="Unassembled WGS sequence"/>
</dbReference>
<dbReference type="EC" id="2.9.1.1" evidence="8"/>
<dbReference type="GO" id="GO:0004125">
    <property type="term" value="F:L-seryl-tRNA(Sec) selenium transferase activity"/>
    <property type="evidence" value="ECO:0007669"/>
    <property type="project" value="UniProtKB-UniRule"/>
</dbReference>
<comment type="function">
    <text evidence="8">Converts seryl-tRNA(Sec) to selenocysteinyl-tRNA(Sec) required for selenoprotein biosynthesis.</text>
</comment>
<evidence type="ECO:0000313" key="11">
    <source>
        <dbReference type="EMBL" id="TXR56895.1"/>
    </source>
</evidence>
<comment type="subcellular location">
    <subcellularLocation>
        <location evidence="8">Cytoplasm</location>
    </subcellularLocation>
</comment>
<dbReference type="PANTHER" id="PTHR32328:SF0">
    <property type="entry name" value="L-SERYL-TRNA(SEC) SELENIUM TRANSFERASE"/>
    <property type="match status" value="1"/>
</dbReference>
<feature type="modified residue" description="N6-(pyridoxal phosphate)lysine" evidence="8 9">
    <location>
        <position position="291"/>
    </location>
</feature>
<keyword evidence="6 8" id="KW-0711">Selenium</keyword>
<dbReference type="AlphaFoldDB" id="A0A5C8ZFT1"/>
<feature type="domain" description="L-seryl-tRNA selenium transferase N-terminal" evidence="10">
    <location>
        <begin position="2"/>
        <end position="37"/>
    </location>
</feature>
<evidence type="ECO:0000313" key="12">
    <source>
        <dbReference type="Proteomes" id="UP000321234"/>
    </source>
</evidence>
<evidence type="ECO:0000256" key="2">
    <source>
        <dbReference type="ARBA" id="ARBA00022490"/>
    </source>
</evidence>